<gene>
    <name evidence="2" type="ORF">KK1_045125</name>
</gene>
<name>A0A151QUF8_CAJCA</name>
<dbReference type="AlphaFoldDB" id="A0A151QUF8"/>
<dbReference type="Pfam" id="PF14223">
    <property type="entry name" value="Retrotran_gag_2"/>
    <property type="match status" value="1"/>
</dbReference>
<organism evidence="2 3">
    <name type="scientific">Cajanus cajan</name>
    <name type="common">Pigeon pea</name>
    <name type="synonym">Cajanus indicus</name>
    <dbReference type="NCBI Taxonomy" id="3821"/>
    <lineage>
        <taxon>Eukaryota</taxon>
        <taxon>Viridiplantae</taxon>
        <taxon>Streptophyta</taxon>
        <taxon>Embryophyta</taxon>
        <taxon>Tracheophyta</taxon>
        <taxon>Spermatophyta</taxon>
        <taxon>Magnoliopsida</taxon>
        <taxon>eudicotyledons</taxon>
        <taxon>Gunneridae</taxon>
        <taxon>Pentapetalae</taxon>
        <taxon>rosids</taxon>
        <taxon>fabids</taxon>
        <taxon>Fabales</taxon>
        <taxon>Fabaceae</taxon>
        <taxon>Papilionoideae</taxon>
        <taxon>50 kb inversion clade</taxon>
        <taxon>NPAAA clade</taxon>
        <taxon>indigoferoid/millettioid clade</taxon>
        <taxon>Phaseoleae</taxon>
        <taxon>Cajanus</taxon>
    </lineage>
</organism>
<dbReference type="Gramene" id="C.cajan_45823.t">
    <property type="protein sequence ID" value="C.cajan_45823.t.cds1"/>
    <property type="gene ID" value="C.cajan_45823"/>
</dbReference>
<proteinExistence type="predicted"/>
<evidence type="ECO:0008006" key="4">
    <source>
        <dbReference type="Google" id="ProtNLM"/>
    </source>
</evidence>
<accession>A0A151QUF8</accession>
<dbReference type="Proteomes" id="UP000075243">
    <property type="component" value="Unassembled WGS sequence"/>
</dbReference>
<evidence type="ECO:0000313" key="3">
    <source>
        <dbReference type="Proteomes" id="UP000075243"/>
    </source>
</evidence>
<feature type="compositionally biased region" description="Basic and acidic residues" evidence="1">
    <location>
        <begin position="86"/>
        <end position="110"/>
    </location>
</feature>
<sequence>MFRRFQTILNRLKLLGTEFSKAQNNLKILDSLPKIWKPKVTTISKAHDLKTLTLDELLGALRVHEVHLNNKDHLKENDYVALRTSENNKRKDKGKALKVDEVNVGQQEKK</sequence>
<reference evidence="2" key="1">
    <citation type="journal article" date="2012" name="Nat. Biotechnol.">
        <title>Draft genome sequence of pigeonpea (Cajanus cajan), an orphan legume crop of resource-poor farmers.</title>
        <authorList>
            <person name="Varshney R.K."/>
            <person name="Chen W."/>
            <person name="Li Y."/>
            <person name="Bharti A.K."/>
            <person name="Saxena R.K."/>
            <person name="Schlueter J.A."/>
            <person name="Donoghue M.T."/>
            <person name="Azam S."/>
            <person name="Fan G."/>
            <person name="Whaley A.M."/>
            <person name="Farmer A.D."/>
            <person name="Sheridan J."/>
            <person name="Iwata A."/>
            <person name="Tuteja R."/>
            <person name="Penmetsa R.V."/>
            <person name="Wu W."/>
            <person name="Upadhyaya H.D."/>
            <person name="Yang S.P."/>
            <person name="Shah T."/>
            <person name="Saxena K.B."/>
            <person name="Michael T."/>
            <person name="McCombie W.R."/>
            <person name="Yang B."/>
            <person name="Zhang G."/>
            <person name="Yang H."/>
            <person name="Wang J."/>
            <person name="Spillane C."/>
            <person name="Cook D.R."/>
            <person name="May G.D."/>
            <person name="Xu X."/>
            <person name="Jackson S.A."/>
        </authorList>
    </citation>
    <scope>NUCLEOTIDE SEQUENCE [LARGE SCALE GENOMIC DNA]</scope>
</reference>
<evidence type="ECO:0000256" key="1">
    <source>
        <dbReference type="SAM" id="MobiDB-lite"/>
    </source>
</evidence>
<dbReference type="EMBL" id="KQ484720">
    <property type="protein sequence ID" value="KYP33968.1"/>
    <property type="molecule type" value="Genomic_DNA"/>
</dbReference>
<evidence type="ECO:0000313" key="2">
    <source>
        <dbReference type="EMBL" id="KYP33968.1"/>
    </source>
</evidence>
<protein>
    <recommendedName>
        <fullName evidence="4">UBN2 domain-containing protein</fullName>
    </recommendedName>
</protein>
<feature type="region of interest" description="Disordered" evidence="1">
    <location>
        <begin position="85"/>
        <end position="110"/>
    </location>
</feature>
<keyword evidence="3" id="KW-1185">Reference proteome</keyword>
<dbReference type="OMA" id="MNYKILH"/>